<gene>
    <name evidence="3" type="ORF">ACFS5N_04205</name>
</gene>
<dbReference type="EMBL" id="JBHUPD010000001">
    <property type="protein sequence ID" value="MFD2871660.1"/>
    <property type="molecule type" value="Genomic_DNA"/>
</dbReference>
<dbReference type="Proteomes" id="UP001597557">
    <property type="component" value="Unassembled WGS sequence"/>
</dbReference>
<evidence type="ECO:0000313" key="3">
    <source>
        <dbReference type="EMBL" id="MFD2871660.1"/>
    </source>
</evidence>
<dbReference type="InterPro" id="IPR003719">
    <property type="entry name" value="Phenazine_PhzF-like"/>
</dbReference>
<accession>A0ABW5Y8R7</accession>
<evidence type="ECO:0000256" key="1">
    <source>
        <dbReference type="ARBA" id="ARBA00008270"/>
    </source>
</evidence>
<dbReference type="PANTHER" id="PTHR13774:SF17">
    <property type="entry name" value="PHENAZINE BIOSYNTHESIS-LIKE DOMAIN-CONTAINING PROTEIN"/>
    <property type="match status" value="1"/>
</dbReference>
<dbReference type="NCBIfam" id="TIGR00654">
    <property type="entry name" value="PhzF_family"/>
    <property type="match status" value="1"/>
</dbReference>
<evidence type="ECO:0000313" key="4">
    <source>
        <dbReference type="Proteomes" id="UP001597557"/>
    </source>
</evidence>
<keyword evidence="4" id="KW-1185">Reference proteome</keyword>
<organism evidence="3 4">
    <name type="scientific">Mucilaginibacter ximonensis</name>
    <dbReference type="NCBI Taxonomy" id="538021"/>
    <lineage>
        <taxon>Bacteria</taxon>
        <taxon>Pseudomonadati</taxon>
        <taxon>Bacteroidota</taxon>
        <taxon>Sphingobacteriia</taxon>
        <taxon>Sphingobacteriales</taxon>
        <taxon>Sphingobacteriaceae</taxon>
        <taxon>Mucilaginibacter</taxon>
    </lineage>
</organism>
<reference evidence="4" key="1">
    <citation type="journal article" date="2019" name="Int. J. Syst. Evol. Microbiol.">
        <title>The Global Catalogue of Microorganisms (GCM) 10K type strain sequencing project: providing services to taxonomists for standard genome sequencing and annotation.</title>
        <authorList>
            <consortium name="The Broad Institute Genomics Platform"/>
            <consortium name="The Broad Institute Genome Sequencing Center for Infectious Disease"/>
            <person name="Wu L."/>
            <person name="Ma J."/>
        </authorList>
    </citation>
    <scope>NUCLEOTIDE SEQUENCE [LARGE SCALE GENOMIC DNA]</scope>
    <source>
        <strain evidence="4">KCTC 22437</strain>
    </source>
</reference>
<dbReference type="PIRSF" id="PIRSF016184">
    <property type="entry name" value="PhzC_PhzF"/>
    <property type="match status" value="1"/>
</dbReference>
<proteinExistence type="inferred from homology"/>
<evidence type="ECO:0000256" key="2">
    <source>
        <dbReference type="ARBA" id="ARBA00023235"/>
    </source>
</evidence>
<comment type="similarity">
    <text evidence="1">Belongs to the PhzF family.</text>
</comment>
<dbReference type="RefSeq" id="WP_377182561.1">
    <property type="nucleotide sequence ID" value="NZ_JBHUPD010000001.1"/>
</dbReference>
<name>A0ABW5Y8R7_9SPHI</name>
<protein>
    <submittedName>
        <fullName evidence="3">PhzF family phenazine biosynthesis protein</fullName>
    </submittedName>
</protein>
<comment type="caution">
    <text evidence="3">The sequence shown here is derived from an EMBL/GenBank/DDBJ whole genome shotgun (WGS) entry which is preliminary data.</text>
</comment>
<dbReference type="Pfam" id="PF02567">
    <property type="entry name" value="PhzC-PhzF"/>
    <property type="match status" value="1"/>
</dbReference>
<dbReference type="SUPFAM" id="SSF54506">
    <property type="entry name" value="Diaminopimelate epimerase-like"/>
    <property type="match status" value="1"/>
</dbReference>
<sequence>MTIPIYQADAFTDQLFGGNPAAICPLNEWLPDELMQKIAAENNLAETAFFVKTKGGYALRWFTPEYEIDLCGHATLASAHILFTELGFTGDTIHFETVKSGVLIVTRDGDKYTLDFPSRPPIAIEEPNGLVEALGGIPPKAFYRSRDYFVVYETENDIAQINPDFFALSKMDTVGVIVTAPGKNVDFVSRFFAPGAGIPEDPVTGSAHCNLIPYWAKVLGKDKLHAYQVSARKGELWCELQRERVLMSGKAVTYLKGEIYI</sequence>
<dbReference type="PANTHER" id="PTHR13774">
    <property type="entry name" value="PHENAZINE BIOSYNTHESIS PROTEIN"/>
    <property type="match status" value="1"/>
</dbReference>
<dbReference type="Gene3D" id="3.10.310.10">
    <property type="entry name" value="Diaminopimelate Epimerase, Chain A, domain 1"/>
    <property type="match status" value="2"/>
</dbReference>
<keyword evidence="2" id="KW-0413">Isomerase</keyword>